<accession>A0ABY8RH13</accession>
<protein>
    <submittedName>
        <fullName evidence="1">Uncharacterized protein</fullName>
    </submittedName>
</protein>
<evidence type="ECO:0000313" key="1">
    <source>
        <dbReference type="EMBL" id="WHO06966.1"/>
    </source>
</evidence>
<dbReference type="EMBL" id="CP080387">
    <property type="protein sequence ID" value="WHO06966.1"/>
    <property type="molecule type" value="Genomic_DNA"/>
</dbReference>
<gene>
    <name evidence="1" type="ORF">KZ699_07510</name>
</gene>
<dbReference type="RefSeq" id="WP_269699774.1">
    <property type="nucleotide sequence ID" value="NZ_CP080387.1"/>
</dbReference>
<keyword evidence="2" id="KW-1185">Reference proteome</keyword>
<dbReference type="Proteomes" id="UP001225611">
    <property type="component" value="Chromosome 1"/>
</dbReference>
<organism evidence="1 2">
    <name type="scientific">Agrobacterium cucumeris</name>
    <dbReference type="NCBI Taxonomy" id="2862866"/>
    <lineage>
        <taxon>Bacteria</taxon>
        <taxon>Pseudomonadati</taxon>
        <taxon>Pseudomonadota</taxon>
        <taxon>Alphaproteobacteria</taxon>
        <taxon>Hyphomicrobiales</taxon>
        <taxon>Rhizobiaceae</taxon>
        <taxon>Rhizobium/Agrobacterium group</taxon>
        <taxon>Agrobacterium</taxon>
    </lineage>
</organism>
<proteinExistence type="predicted"/>
<name>A0ABY8RH13_9HYPH</name>
<sequence length="83" mass="9629">MRKDQIPDFVDEITATGCPICAISDDLYVLGEIDVPEEEIERVSRDVHEISRRYGERDHLRTEIAAYLRSIGRYFDLDVRTAN</sequence>
<reference evidence="1 2" key="1">
    <citation type="journal article" date="2023" name="Syst. Appl. Microbiol.">
        <title>Agrobacterium cucumeris sp. nov. isolated from crazy roots on cucumber (Cucumis sativus).</title>
        <authorList>
            <person name="Warabieda M."/>
            <person name="Kuzmanovic N."/>
            <person name="Trzcinski P."/>
            <person name="Pulawska J."/>
        </authorList>
    </citation>
    <scope>NUCLEOTIDE SEQUENCE [LARGE SCALE GENOMIC DNA]</scope>
    <source>
        <strain evidence="1 2">O132</strain>
    </source>
</reference>
<evidence type="ECO:0000313" key="2">
    <source>
        <dbReference type="Proteomes" id="UP001225611"/>
    </source>
</evidence>